<name>A0A7X2TGM9_9FIRM</name>
<dbReference type="Proteomes" id="UP000461880">
    <property type="component" value="Unassembled WGS sequence"/>
</dbReference>
<keyword evidence="4" id="KW-1185">Reference proteome</keyword>
<evidence type="ECO:0000313" key="4">
    <source>
        <dbReference type="Proteomes" id="UP000461880"/>
    </source>
</evidence>
<evidence type="ECO:0000313" key="3">
    <source>
        <dbReference type="EMBL" id="MSS58878.1"/>
    </source>
</evidence>
<proteinExistence type="predicted"/>
<organism evidence="3 4">
    <name type="scientific">Stecheria intestinalis</name>
    <dbReference type="NCBI Taxonomy" id="2606630"/>
    <lineage>
        <taxon>Bacteria</taxon>
        <taxon>Bacillati</taxon>
        <taxon>Bacillota</taxon>
        <taxon>Erysipelotrichia</taxon>
        <taxon>Erysipelotrichales</taxon>
        <taxon>Erysipelotrichaceae</taxon>
        <taxon>Stecheria</taxon>
    </lineage>
</organism>
<comment type="caution">
    <text evidence="3">The sequence shown here is derived from an EMBL/GenBank/DDBJ whole genome shotgun (WGS) entry which is preliminary data.</text>
</comment>
<feature type="coiled-coil region" evidence="1">
    <location>
        <begin position="293"/>
        <end position="367"/>
    </location>
</feature>
<feature type="coiled-coil region" evidence="1">
    <location>
        <begin position="743"/>
        <end position="825"/>
    </location>
</feature>
<feature type="region of interest" description="Disordered" evidence="2">
    <location>
        <begin position="971"/>
        <end position="1001"/>
    </location>
</feature>
<evidence type="ECO:0000256" key="2">
    <source>
        <dbReference type="SAM" id="MobiDB-lite"/>
    </source>
</evidence>
<sequence>MPRINRIRLVNFSWGKQRIDDLMLDFHGGQNAELRLENGGGKSVLERLIYQAIWPGATISSNPISDYLNTKPATVAVEWLLDTQGEPDYLLSGTVLMKQGVSEEDNTSVNYFCFLSHDGEQLEIHDLPNVHSDGRRITIAPFADARQSFRNACGRSLEAWTYGKGDASEYRKRLKSFHISAENWDTLIRQLISGEDPFKDVLEKTRTGDTLLDRYLIPKIEAHLDEKEGGPSSTLKNLDSLVQKSAEQKKMLKLRDLVSGYLSEEPVLLDHMHACRDAASERDHALLSLSAFADAVRNLNEESRMRLEEVSQKLQEAEQRETHIHQEQASAAWYAADEALRRAQADSDSLEQEMQALDQEIESCRHAEAIVQGTEYLRKLDQLDGTIRGLQQKQQKFSADERQAHLQALQYSLKLAYEAELQHNQERLDACLEQQAQIADLRVQKEKDLARQKKQQKSLTEEQTELKVETGIAEKKEQEIFAELDLGMELNRTLAGGFSKEDITAAERILNQRIAEAKKNDDAIRKRLSELPCELSDLSEKHAAEQTQKEADLLAENEEKKNYQFFLDQKDRLLSFFRMNEIAEQMLYSGELIPVLADLLHSREIRQQETDFSLGLLKQLIRSIEKNISCIPESFDSLLRRNGIVFQTGEEFLKEQQESEELLNEHPLLPYGILVESSEWKKLQEIDPGDLFLDRVIPIFRYDDLKQSETGTETGSVLELQDRAFWNSYEKALLNESSRQKYLEKKKENYRLLQQMQEDLNTQVNAGREALKDAENFHYSASYEKEQQAKLEVLKQALSRHEETLAALSEQEQKLQEEKNDLSGRLYPAQHARSTAEEHLKLFRTLLENDQKYTSQLNKLDTIAKQLEMLGQKCSELETELRKLENQIRDLKSAQDNLERDLAQKERAAAVYQNAPVSEVISGSLEALKVQYQEEQKVLDREKQSLLEEMEQRQTERKETEQKFNDLSVEDTECRSHPFDPSELTRLRRKTAEKEEERKGLDPEYSKVQRILGKVLNQKEAADQKLASCGLEAALDPEQILGRFEERLLDLKKEKDTDLREQKEWESFGKDSLGVMDRIRDREPILPATEEVLEADREHLSEQCSTLLSAVNEKRSSLERALSVFSDAREEQQKRYCAEDSFFDKVFADSRRLSDNRISLEELNTLEEMLMQKEHTIAQCLDRLNTDLSSYDHDRDSLFREVIRRTEAVLDGIKQVSRRSRVRVEGKSQPTALLRFDLPDTDDHSEERLKDYLEQTVRDLSAVSEDRKQYTDLRDSRMDPRKLINAYLQRDHIPVKIYKFEKISANSRLMDWDRACRSNSGGEHSLSCFIVIASLMAYIQNDNAEFEEDGRNERYETVICDNPFASVSSEHLVRPLVQIVQTLHIQLITFTHITSQSIANSFDVVIQLRNVRSCESQTRMTVESESVSEQVSRMEQASLFRHTEQQSLF</sequence>
<evidence type="ECO:0000256" key="1">
    <source>
        <dbReference type="SAM" id="Coils"/>
    </source>
</evidence>
<feature type="coiled-coil region" evidence="1">
    <location>
        <begin position="442"/>
        <end position="469"/>
    </location>
</feature>
<dbReference type="EMBL" id="VUMN01000018">
    <property type="protein sequence ID" value="MSS58878.1"/>
    <property type="molecule type" value="Genomic_DNA"/>
</dbReference>
<feature type="compositionally biased region" description="Basic and acidic residues" evidence="2">
    <location>
        <begin position="972"/>
        <end position="1001"/>
    </location>
</feature>
<accession>A0A7X2TGM9</accession>
<reference evidence="3 4" key="1">
    <citation type="submission" date="2019-08" db="EMBL/GenBank/DDBJ databases">
        <title>In-depth cultivation of the pig gut microbiome towards novel bacterial diversity and tailored functional studies.</title>
        <authorList>
            <person name="Wylensek D."/>
            <person name="Hitch T.C.A."/>
            <person name="Clavel T."/>
        </authorList>
    </citation>
    <scope>NUCLEOTIDE SEQUENCE [LARGE SCALE GENOMIC DNA]</scope>
    <source>
        <strain evidence="3 4">Oil+RF-744-GAM-WT-6</strain>
    </source>
</reference>
<dbReference type="RefSeq" id="WP_154504868.1">
    <property type="nucleotide sequence ID" value="NZ_VUMN01000018.1"/>
</dbReference>
<protein>
    <submittedName>
        <fullName evidence="3">Uncharacterized protein</fullName>
    </submittedName>
</protein>
<keyword evidence="1" id="KW-0175">Coiled coil</keyword>
<gene>
    <name evidence="3" type="ORF">FYJ51_08150</name>
</gene>
<feature type="coiled-coil region" evidence="1">
    <location>
        <begin position="860"/>
        <end position="970"/>
    </location>
</feature>